<name>B9TCI6_RICCO</name>
<gene>
    <name evidence="1" type="ORF">RCOM_1976290</name>
</gene>
<protein>
    <submittedName>
        <fullName evidence="1">Uncharacterized protein</fullName>
    </submittedName>
</protein>
<dbReference type="InParanoid" id="B9TCI6"/>
<reference evidence="2" key="1">
    <citation type="journal article" date="2010" name="Nat. Biotechnol.">
        <title>Draft genome sequence of the oilseed species Ricinus communis.</title>
        <authorList>
            <person name="Chan A.P."/>
            <person name="Crabtree J."/>
            <person name="Zhao Q."/>
            <person name="Lorenzi H."/>
            <person name="Orvis J."/>
            <person name="Puiu D."/>
            <person name="Melake-Berhan A."/>
            <person name="Jones K.M."/>
            <person name="Redman J."/>
            <person name="Chen G."/>
            <person name="Cahoon E.B."/>
            <person name="Gedil M."/>
            <person name="Stanke M."/>
            <person name="Haas B.J."/>
            <person name="Wortman J.R."/>
            <person name="Fraser-Liggett C.M."/>
            <person name="Ravel J."/>
            <person name="Rabinowicz P.D."/>
        </authorList>
    </citation>
    <scope>NUCLEOTIDE SEQUENCE [LARGE SCALE GENOMIC DNA]</scope>
    <source>
        <strain evidence="2">cv. Hale</strain>
    </source>
</reference>
<dbReference type="EMBL" id="EQ977323">
    <property type="protein sequence ID" value="EEF26428.1"/>
    <property type="molecule type" value="Genomic_DNA"/>
</dbReference>
<feature type="non-terminal residue" evidence="1">
    <location>
        <position position="1"/>
    </location>
</feature>
<sequence>HMEEQEIKEINNQLRSGCGFEEVSGSGSGSEWNQEKAIVLYKKPENPHQFVLYSPYSNFSVSVDSDLISDFK</sequence>
<keyword evidence="2" id="KW-1185">Reference proteome</keyword>
<accession>B9TCI6</accession>
<evidence type="ECO:0000313" key="2">
    <source>
        <dbReference type="Proteomes" id="UP000008311"/>
    </source>
</evidence>
<dbReference type="AlphaFoldDB" id="B9TCI6"/>
<evidence type="ECO:0000313" key="1">
    <source>
        <dbReference type="EMBL" id="EEF26428.1"/>
    </source>
</evidence>
<feature type="non-terminal residue" evidence="1">
    <location>
        <position position="72"/>
    </location>
</feature>
<organism evidence="1 2">
    <name type="scientific">Ricinus communis</name>
    <name type="common">Castor bean</name>
    <dbReference type="NCBI Taxonomy" id="3988"/>
    <lineage>
        <taxon>Eukaryota</taxon>
        <taxon>Viridiplantae</taxon>
        <taxon>Streptophyta</taxon>
        <taxon>Embryophyta</taxon>
        <taxon>Tracheophyta</taxon>
        <taxon>Spermatophyta</taxon>
        <taxon>Magnoliopsida</taxon>
        <taxon>eudicotyledons</taxon>
        <taxon>Gunneridae</taxon>
        <taxon>Pentapetalae</taxon>
        <taxon>rosids</taxon>
        <taxon>fabids</taxon>
        <taxon>Malpighiales</taxon>
        <taxon>Euphorbiaceae</taxon>
        <taxon>Acalyphoideae</taxon>
        <taxon>Acalypheae</taxon>
        <taxon>Ricinus</taxon>
    </lineage>
</organism>
<proteinExistence type="predicted"/>
<dbReference type="Proteomes" id="UP000008311">
    <property type="component" value="Unassembled WGS sequence"/>
</dbReference>